<gene>
    <name evidence="1" type="ORF">SAMN05421783_111104</name>
</gene>
<protein>
    <submittedName>
        <fullName evidence="1">Uncharacterized protein</fullName>
    </submittedName>
</protein>
<accession>A0A1H2XSV4</accession>
<dbReference type="EMBL" id="FNNZ01000011">
    <property type="protein sequence ID" value="SDW96022.1"/>
    <property type="molecule type" value="Genomic_DNA"/>
</dbReference>
<dbReference type="Proteomes" id="UP000198816">
    <property type="component" value="Unassembled WGS sequence"/>
</dbReference>
<evidence type="ECO:0000313" key="1">
    <source>
        <dbReference type="EMBL" id="SDW96022.1"/>
    </source>
</evidence>
<sequence>MELKRRYVIDDENRKVAVQIDIDTFEKLEEILENYGLAELIAEDSDDGLDLTHAREYYATLTKAE</sequence>
<dbReference type="Pfam" id="PF18506">
    <property type="entry name" value="RelB-like"/>
    <property type="match status" value="1"/>
</dbReference>
<organism evidence="1 2">
    <name type="scientific">Thiocapsa roseopersicina</name>
    <dbReference type="NCBI Taxonomy" id="1058"/>
    <lineage>
        <taxon>Bacteria</taxon>
        <taxon>Pseudomonadati</taxon>
        <taxon>Pseudomonadota</taxon>
        <taxon>Gammaproteobacteria</taxon>
        <taxon>Chromatiales</taxon>
        <taxon>Chromatiaceae</taxon>
        <taxon>Thiocapsa</taxon>
    </lineage>
</organism>
<reference evidence="2" key="1">
    <citation type="submission" date="2016-10" db="EMBL/GenBank/DDBJ databases">
        <authorList>
            <person name="Varghese N."/>
            <person name="Submissions S."/>
        </authorList>
    </citation>
    <scope>NUCLEOTIDE SEQUENCE [LARGE SCALE GENOMIC DNA]</scope>
    <source>
        <strain evidence="2">DSM 217</strain>
    </source>
</reference>
<dbReference type="OrthoDB" id="428066at2"/>
<dbReference type="RefSeq" id="WP_093032627.1">
    <property type="nucleotide sequence ID" value="NZ_FNNZ01000011.1"/>
</dbReference>
<dbReference type="InterPro" id="IPR049537">
    <property type="entry name" value="RelB-like"/>
</dbReference>
<dbReference type="STRING" id="1058.SAMN05421783_111104"/>
<dbReference type="AlphaFoldDB" id="A0A1H2XSV4"/>
<name>A0A1H2XSV4_THIRO</name>
<keyword evidence="2" id="KW-1185">Reference proteome</keyword>
<evidence type="ECO:0000313" key="2">
    <source>
        <dbReference type="Proteomes" id="UP000198816"/>
    </source>
</evidence>
<proteinExistence type="predicted"/>